<dbReference type="Proteomes" id="UP000005239">
    <property type="component" value="Unassembled WGS sequence"/>
</dbReference>
<reference evidence="2" key="1">
    <citation type="journal article" date="2008" name="Nat. Genet.">
        <title>The Pristionchus pacificus genome provides a unique perspective on nematode lifestyle and parasitism.</title>
        <authorList>
            <person name="Dieterich C."/>
            <person name="Clifton S.W."/>
            <person name="Schuster L.N."/>
            <person name="Chinwalla A."/>
            <person name="Delehaunty K."/>
            <person name="Dinkelacker I."/>
            <person name="Fulton L."/>
            <person name="Fulton R."/>
            <person name="Godfrey J."/>
            <person name="Minx P."/>
            <person name="Mitreva M."/>
            <person name="Roeseler W."/>
            <person name="Tian H."/>
            <person name="Witte H."/>
            <person name="Yang S.P."/>
            <person name="Wilson R.K."/>
            <person name="Sommer R.J."/>
        </authorList>
    </citation>
    <scope>NUCLEOTIDE SEQUENCE [LARGE SCALE GENOMIC DNA]</scope>
    <source>
        <strain evidence="2">PS312</strain>
    </source>
</reference>
<accession>A0A2A6CJB5</accession>
<accession>A0A8R1UI33</accession>
<evidence type="ECO:0000313" key="2">
    <source>
        <dbReference type="Proteomes" id="UP000005239"/>
    </source>
</evidence>
<dbReference type="EnsemblMetazoa" id="PPA25332.1">
    <property type="protein sequence ID" value="PPA25332.1"/>
    <property type="gene ID" value="WBGene00114886"/>
</dbReference>
<dbReference type="AlphaFoldDB" id="A0A2A6CJB5"/>
<proteinExistence type="predicted"/>
<name>A0A2A6CJB5_PRIPA</name>
<keyword evidence="2" id="KW-1185">Reference proteome</keyword>
<gene>
    <name evidence="1" type="primary">WBGene00114886</name>
</gene>
<protein>
    <submittedName>
        <fullName evidence="1">Uncharacterized protein</fullName>
    </submittedName>
</protein>
<reference evidence="1" key="2">
    <citation type="submission" date="2022-06" db="UniProtKB">
        <authorList>
            <consortium name="EnsemblMetazoa"/>
        </authorList>
    </citation>
    <scope>IDENTIFICATION</scope>
    <source>
        <strain evidence="1">PS312</strain>
    </source>
</reference>
<dbReference type="GO" id="GO:0004386">
    <property type="term" value="F:helicase activity"/>
    <property type="evidence" value="ECO:0000318"/>
    <property type="project" value="GO_Central"/>
</dbReference>
<dbReference type="GO" id="GO:0003723">
    <property type="term" value="F:RNA binding"/>
    <property type="evidence" value="ECO:0000318"/>
    <property type="project" value="GO_Central"/>
</dbReference>
<evidence type="ECO:0000313" key="1">
    <source>
        <dbReference type="EnsemblMetazoa" id="PPA25332.1"/>
    </source>
</evidence>
<sequence>MQEQFRVILLSDGLVHSSQNRVAKLCDGVVSFKSSSLLDTTIELPNRDMYVFDPASDKIIQLKDHDYETITCSRITDVNLETEPSLTLVQLNKQVKDTAWLINHFIDQEISSSNRNSSFTFVVFTASNKVLVSDMAEGAFILDNVSIVIDMGLTSWKSNVTSIGSNHIRTIWADRIRRIRRAKIVEKGIVAYPFDNKMLQCITSRSISKFPGYDLEMARLIYRLNEERTNELMRRAENILCTAGLISYKDRRYCTPLGSFCNSVLPMLSPRMAKLVLCGIVCGCEDAAVALATILTEEAGKLPFAIDCSKNMYRLLGMVKVQIRSEHLACLHAYDSRFGPTKSLFPNYGTIQNMEKKEQLIRMRIQKDGKAGVGVFENDEETEKRLLLALAMAFGDRIGYASKGDEKGETRLFSINDPDNGDTQFQMQTEFHSWSTAEVTMLPVTILGAIGNIGGRAVKSTEGLYLTTNTGPLHVKMMEYDDVDEMLDIRNEVMMEVQRVALTYLNTDRYSIIFKKERDNWMNELIPLLTPHSPS</sequence>
<organism evidence="1 2">
    <name type="scientific">Pristionchus pacificus</name>
    <name type="common">Parasitic nematode worm</name>
    <dbReference type="NCBI Taxonomy" id="54126"/>
    <lineage>
        <taxon>Eukaryota</taxon>
        <taxon>Metazoa</taxon>
        <taxon>Ecdysozoa</taxon>
        <taxon>Nematoda</taxon>
        <taxon>Chromadorea</taxon>
        <taxon>Rhabditida</taxon>
        <taxon>Rhabditina</taxon>
        <taxon>Diplogasteromorpha</taxon>
        <taxon>Diplogasteroidea</taxon>
        <taxon>Neodiplogasteridae</taxon>
        <taxon>Pristionchus</taxon>
    </lineage>
</organism>